<dbReference type="CDD" id="cd07036">
    <property type="entry name" value="TPP_PYR_E1-PDHc-beta_like"/>
    <property type="match status" value="1"/>
</dbReference>
<keyword evidence="4" id="KW-0786">Thiamine pyrophosphate</keyword>
<dbReference type="SMART" id="SM00861">
    <property type="entry name" value="Transket_pyr"/>
    <property type="match status" value="1"/>
</dbReference>
<evidence type="ECO:0000259" key="5">
    <source>
        <dbReference type="SMART" id="SM00861"/>
    </source>
</evidence>
<dbReference type="InterPro" id="IPR029061">
    <property type="entry name" value="THDP-binding"/>
</dbReference>
<organism evidence="6 7">
    <name type="scientific">Mucilaginibacter angelicae</name>
    <dbReference type="NCBI Taxonomy" id="869718"/>
    <lineage>
        <taxon>Bacteria</taxon>
        <taxon>Pseudomonadati</taxon>
        <taxon>Bacteroidota</taxon>
        <taxon>Sphingobacteriia</taxon>
        <taxon>Sphingobacteriales</taxon>
        <taxon>Sphingobacteriaceae</taxon>
        <taxon>Mucilaginibacter</taxon>
    </lineage>
</organism>
<dbReference type="PANTHER" id="PTHR43257">
    <property type="entry name" value="PYRUVATE DEHYDROGENASE E1 COMPONENT BETA SUBUNIT"/>
    <property type="match status" value="1"/>
</dbReference>
<accession>A0ABV6L0N1</accession>
<dbReference type="EMBL" id="JBHLTS010000007">
    <property type="protein sequence ID" value="MFC0513281.1"/>
    <property type="molecule type" value="Genomic_DNA"/>
</dbReference>
<dbReference type="InterPro" id="IPR005475">
    <property type="entry name" value="Transketolase-like_Pyr-bd"/>
</dbReference>
<name>A0ABV6L0N1_9SPHI</name>
<comment type="caution">
    <text evidence="6">The sequence shown here is derived from an EMBL/GenBank/DDBJ whole genome shotgun (WGS) entry which is preliminary data.</text>
</comment>
<dbReference type="SUPFAM" id="SSF52922">
    <property type="entry name" value="TK C-terminal domain-like"/>
    <property type="match status" value="1"/>
</dbReference>
<comment type="cofactor">
    <cofactor evidence="1">
        <name>thiamine diphosphate</name>
        <dbReference type="ChEBI" id="CHEBI:58937"/>
    </cofactor>
</comment>
<keyword evidence="7" id="KW-1185">Reference proteome</keyword>
<dbReference type="InterPro" id="IPR009014">
    <property type="entry name" value="Transketo_C/PFOR_II"/>
</dbReference>
<dbReference type="Pfam" id="PF00676">
    <property type="entry name" value="E1_dh"/>
    <property type="match status" value="1"/>
</dbReference>
<evidence type="ECO:0000313" key="6">
    <source>
        <dbReference type="EMBL" id="MFC0513281.1"/>
    </source>
</evidence>
<dbReference type="CDD" id="cd02000">
    <property type="entry name" value="TPP_E1_PDC_ADC_BCADC"/>
    <property type="match status" value="1"/>
</dbReference>
<evidence type="ECO:0000313" key="7">
    <source>
        <dbReference type="Proteomes" id="UP001589828"/>
    </source>
</evidence>
<evidence type="ECO:0000256" key="1">
    <source>
        <dbReference type="ARBA" id="ARBA00001964"/>
    </source>
</evidence>
<reference evidence="6 7" key="1">
    <citation type="submission" date="2024-09" db="EMBL/GenBank/DDBJ databases">
        <authorList>
            <person name="Sun Q."/>
            <person name="Mori K."/>
        </authorList>
    </citation>
    <scope>NUCLEOTIDE SEQUENCE [LARGE SCALE GENOMIC DNA]</scope>
    <source>
        <strain evidence="6 7">NCAIM B.02415</strain>
    </source>
</reference>
<keyword evidence="3" id="KW-0560">Oxidoreductase</keyword>
<dbReference type="InterPro" id="IPR033248">
    <property type="entry name" value="Transketolase_C"/>
</dbReference>
<comment type="function">
    <text evidence="2">E1 component of the 2-oxoglutarate dehydrogenase (OGDH) complex which catalyzes the decarboxylation of 2-oxoglutarate, the first step in the conversion of 2-oxoglutarate to succinyl-CoA and CO(2).</text>
</comment>
<dbReference type="Gene3D" id="3.40.50.970">
    <property type="match status" value="2"/>
</dbReference>
<evidence type="ECO:0000256" key="2">
    <source>
        <dbReference type="ARBA" id="ARBA00003906"/>
    </source>
</evidence>
<protein>
    <submittedName>
        <fullName evidence="6">Thiamine pyrophosphate-dependent enzyme</fullName>
    </submittedName>
</protein>
<sequence length="659" mass="73101">MIFDRKNLDNDTLLAFYKKLLFPRMVEEKMLILLRQGRIGKWFSGIGQEAIAVGSALAMNNDEYILPMHRNLGVFTSRGIPLSRLMAQWQGKPSGFTKGRDRSFHFGTQEYKIIGMISHLGPQLALADGIALADVLSGKKKSTLVFTGEGATSEGDFHEALNIASVWKLPVIFLIENNGYALSTPTSEQYNCRELVDKAIGYGMEGRRIDGNNLLEVYNTITTLNKAIRENPRPVLLECMTFRMRGHEEASGTKYVPNNLFEWWAGKDPVANFEKYLLAEGVLLKDMIPVIRKEFAALIETEIEKAYAEVDIVPDVATEVGDMYKPYSFPAVKPQTSTVTNKRYIDAISDGLKQAMRKHPNLIIMGQDIAEYGGAFKITQGFVEEFGKARVRNTPICESAIVGAGMGLALNGYKAVVEMQFADFVTCGFNQVINNLAKTHYRWAQGVDVVIRMPAGAGTGAGPFHSQSNEAWFTKTPGLKVVYPAFPADAKGLLLAAIDDPNPVIYFEHKYLYRSISADVPDNDVMIEIGKAKVLKQGEKASIITFGLGVHWALEYADKHPDQSIEVIDLRSLQPWDHEAVEVSVKKTGRALILHEDTLTSGFGAEIAAHLAEHCFKYLDAPVLRCGSLDTAIPMNKALEDQFLAKARLEESMARLLAY</sequence>
<proteinExistence type="predicted"/>
<gene>
    <name evidence="6" type="ORF">ACFFGT_03680</name>
</gene>
<evidence type="ECO:0000256" key="3">
    <source>
        <dbReference type="ARBA" id="ARBA00023002"/>
    </source>
</evidence>
<dbReference type="SUPFAM" id="SSF52518">
    <property type="entry name" value="Thiamin diphosphate-binding fold (THDP-binding)"/>
    <property type="match status" value="2"/>
</dbReference>
<dbReference type="Pfam" id="PF02779">
    <property type="entry name" value="Transket_pyr"/>
    <property type="match status" value="1"/>
</dbReference>
<dbReference type="PANTHER" id="PTHR43257:SF2">
    <property type="entry name" value="PYRUVATE DEHYDROGENASE E1 COMPONENT SUBUNIT BETA"/>
    <property type="match status" value="1"/>
</dbReference>
<dbReference type="Pfam" id="PF02780">
    <property type="entry name" value="Transketolase_C"/>
    <property type="match status" value="1"/>
</dbReference>
<dbReference type="RefSeq" id="WP_377021154.1">
    <property type="nucleotide sequence ID" value="NZ_JBHLTS010000007.1"/>
</dbReference>
<dbReference type="InterPro" id="IPR001017">
    <property type="entry name" value="DH_E1"/>
</dbReference>
<dbReference type="Proteomes" id="UP001589828">
    <property type="component" value="Unassembled WGS sequence"/>
</dbReference>
<feature type="domain" description="Transketolase-like pyrimidine-binding" evidence="5">
    <location>
        <begin position="342"/>
        <end position="515"/>
    </location>
</feature>
<evidence type="ECO:0000256" key="4">
    <source>
        <dbReference type="ARBA" id="ARBA00023052"/>
    </source>
</evidence>
<dbReference type="Gene3D" id="3.40.50.920">
    <property type="match status" value="1"/>
</dbReference>